<proteinExistence type="predicted"/>
<feature type="non-terminal residue" evidence="2">
    <location>
        <position position="86"/>
    </location>
</feature>
<comment type="caution">
    <text evidence="2">The sequence shown here is derived from an EMBL/GenBank/DDBJ whole genome shotgun (WGS) entry which is preliminary data.</text>
</comment>
<protein>
    <submittedName>
        <fullName evidence="2">Uncharacterized protein</fullName>
    </submittedName>
</protein>
<accession>A0A699UKP2</accession>
<organism evidence="2">
    <name type="scientific">Tanacetum cinerariifolium</name>
    <name type="common">Dalmatian daisy</name>
    <name type="synonym">Chrysanthemum cinerariifolium</name>
    <dbReference type="NCBI Taxonomy" id="118510"/>
    <lineage>
        <taxon>Eukaryota</taxon>
        <taxon>Viridiplantae</taxon>
        <taxon>Streptophyta</taxon>
        <taxon>Embryophyta</taxon>
        <taxon>Tracheophyta</taxon>
        <taxon>Spermatophyta</taxon>
        <taxon>Magnoliopsida</taxon>
        <taxon>eudicotyledons</taxon>
        <taxon>Gunneridae</taxon>
        <taxon>Pentapetalae</taxon>
        <taxon>asterids</taxon>
        <taxon>campanulids</taxon>
        <taxon>Asterales</taxon>
        <taxon>Asteraceae</taxon>
        <taxon>Asteroideae</taxon>
        <taxon>Anthemideae</taxon>
        <taxon>Anthemidinae</taxon>
        <taxon>Tanacetum</taxon>
    </lineage>
</organism>
<sequence>MKEHDLIADFIPIGSEEDERKIRDMNKKAEEESSDKGVDITKKRKAGSRMKRMSKRQKTDVDLEEEEKLKTFLKIVPDEERIIDYE</sequence>
<gene>
    <name evidence="2" type="ORF">Tci_895129</name>
</gene>
<dbReference type="AlphaFoldDB" id="A0A699UKP2"/>
<feature type="compositionally biased region" description="Basic residues" evidence="1">
    <location>
        <begin position="42"/>
        <end position="56"/>
    </location>
</feature>
<evidence type="ECO:0000313" key="2">
    <source>
        <dbReference type="EMBL" id="GFD23160.1"/>
    </source>
</evidence>
<evidence type="ECO:0000256" key="1">
    <source>
        <dbReference type="SAM" id="MobiDB-lite"/>
    </source>
</evidence>
<feature type="compositionally biased region" description="Basic and acidic residues" evidence="1">
    <location>
        <begin position="18"/>
        <end position="41"/>
    </location>
</feature>
<dbReference type="EMBL" id="BKCJ011342808">
    <property type="protein sequence ID" value="GFD23160.1"/>
    <property type="molecule type" value="Genomic_DNA"/>
</dbReference>
<name>A0A699UKP2_TANCI</name>
<reference evidence="2" key="1">
    <citation type="journal article" date="2019" name="Sci. Rep.">
        <title>Draft genome of Tanacetum cinerariifolium, the natural source of mosquito coil.</title>
        <authorList>
            <person name="Yamashiro T."/>
            <person name="Shiraishi A."/>
            <person name="Satake H."/>
            <person name="Nakayama K."/>
        </authorList>
    </citation>
    <scope>NUCLEOTIDE SEQUENCE</scope>
</reference>
<feature type="region of interest" description="Disordered" evidence="1">
    <location>
        <begin position="17"/>
        <end position="61"/>
    </location>
</feature>